<name>A0A7J0E999_9ERIC</name>
<dbReference type="EMBL" id="BJWL01000002">
    <property type="protein sequence ID" value="GFY82955.1"/>
    <property type="molecule type" value="Genomic_DNA"/>
</dbReference>
<evidence type="ECO:0000256" key="2">
    <source>
        <dbReference type="SAM" id="SignalP"/>
    </source>
</evidence>
<keyword evidence="4" id="KW-1185">Reference proteome</keyword>
<keyword evidence="2" id="KW-0732">Signal</keyword>
<evidence type="ECO:0000256" key="1">
    <source>
        <dbReference type="SAM" id="MobiDB-lite"/>
    </source>
</evidence>
<evidence type="ECO:0000313" key="3">
    <source>
        <dbReference type="EMBL" id="GFY82955.1"/>
    </source>
</evidence>
<reference evidence="3 4" key="1">
    <citation type="submission" date="2019-07" db="EMBL/GenBank/DDBJ databases">
        <title>De Novo Assembly of kiwifruit Actinidia rufa.</title>
        <authorList>
            <person name="Sugita-Konishi S."/>
            <person name="Sato K."/>
            <person name="Mori E."/>
            <person name="Abe Y."/>
            <person name="Kisaki G."/>
            <person name="Hamano K."/>
            <person name="Suezawa K."/>
            <person name="Otani M."/>
            <person name="Fukuda T."/>
            <person name="Manabe T."/>
            <person name="Gomi K."/>
            <person name="Tabuchi M."/>
            <person name="Akimitsu K."/>
            <person name="Kataoka I."/>
        </authorList>
    </citation>
    <scope>NUCLEOTIDE SEQUENCE [LARGE SCALE GENOMIC DNA]</scope>
    <source>
        <strain evidence="4">cv. Fuchu</strain>
    </source>
</reference>
<organism evidence="3 4">
    <name type="scientific">Actinidia rufa</name>
    <dbReference type="NCBI Taxonomy" id="165716"/>
    <lineage>
        <taxon>Eukaryota</taxon>
        <taxon>Viridiplantae</taxon>
        <taxon>Streptophyta</taxon>
        <taxon>Embryophyta</taxon>
        <taxon>Tracheophyta</taxon>
        <taxon>Spermatophyta</taxon>
        <taxon>Magnoliopsida</taxon>
        <taxon>eudicotyledons</taxon>
        <taxon>Gunneridae</taxon>
        <taxon>Pentapetalae</taxon>
        <taxon>asterids</taxon>
        <taxon>Ericales</taxon>
        <taxon>Actinidiaceae</taxon>
        <taxon>Actinidia</taxon>
    </lineage>
</organism>
<sequence length="299" mass="32973">MFGKSFSTSLFLTFVPFTAFNPSTLILGFPYPPSTNGPSLNSLAHLLLANEEDWPPSPSNLLKQKGLKDVFRVVNHVLCDLFLCTSHVSEIDETCARFMHAIASNLPVNVSHLMFKLILEAASNNSSHAFLPFGLLVTDFLAQHLIMPKPHETRLPAGKLISRMTLRMSNAHLGVSPPPPPRSPHVVDIDPSDNEVPPPAATDFPSTSTTPPPTTFAAASTAASDFRISDAIVALFAYMNVIHTDLVEGIGQVHERVDLIVERQEHDIKAIRDTLSALSHRHTEFITEENDFINSIRRR</sequence>
<feature type="compositionally biased region" description="Low complexity" evidence="1">
    <location>
        <begin position="201"/>
        <end position="215"/>
    </location>
</feature>
<feature type="signal peptide" evidence="2">
    <location>
        <begin position="1"/>
        <end position="19"/>
    </location>
</feature>
<dbReference type="Proteomes" id="UP000585474">
    <property type="component" value="Unassembled WGS sequence"/>
</dbReference>
<accession>A0A7J0E999</accession>
<evidence type="ECO:0000313" key="4">
    <source>
        <dbReference type="Proteomes" id="UP000585474"/>
    </source>
</evidence>
<feature type="region of interest" description="Disordered" evidence="1">
    <location>
        <begin position="171"/>
        <end position="215"/>
    </location>
</feature>
<dbReference type="AlphaFoldDB" id="A0A7J0E999"/>
<feature type="chain" id="PRO_5029888448" evidence="2">
    <location>
        <begin position="20"/>
        <end position="299"/>
    </location>
</feature>
<proteinExistence type="predicted"/>
<gene>
    <name evidence="3" type="ORF">Acr_02g0011950</name>
</gene>
<protein>
    <submittedName>
        <fullName evidence="3">Uncharacterized protein</fullName>
    </submittedName>
</protein>
<comment type="caution">
    <text evidence="3">The sequence shown here is derived from an EMBL/GenBank/DDBJ whole genome shotgun (WGS) entry which is preliminary data.</text>
</comment>